<sequence>MTKNTKGESVTLVGTPCHIIAAEKMDHYPEILGDSPVEFKLGLFCMENFSHSYLKEFLKQENIEIDDVNQFRVEKGHLWAHLKDGDVFKVPLSKAKVCMRKNCQVCMDYTSELADLSVGSVGSAPGWSTVIARTEKGLKTLNKAESKGYIETKPMEQSGIVLLENLANKKKKENKEEIKKRESVARPVLYRRYINDTEFREEVSSCQFNDLKADVVDVGSCVLCGACYYVCPENIISIEDRKPQLKGTCPPDCNLCYVACPRTYLSQEVLHRDLDQKPLGDYLKIVSARADGVDGQDGGVATAILNFILDENTTDEVIVVDKMDDNPWKPEAILTSQVEDVKKAAGTKYSAAPVFKVLKNNDSKKEVS</sequence>
<evidence type="ECO:0000313" key="4">
    <source>
        <dbReference type="EMBL" id="AUB55845.1"/>
    </source>
</evidence>
<dbReference type="Pfam" id="PF04432">
    <property type="entry name" value="FrhB_FdhB_C"/>
    <property type="match status" value="1"/>
</dbReference>
<evidence type="ECO:0000259" key="3">
    <source>
        <dbReference type="PROSITE" id="PS51379"/>
    </source>
</evidence>
<proteinExistence type="predicted"/>
<dbReference type="InterPro" id="IPR045220">
    <property type="entry name" value="FRHB/FDHB/HCAR-like"/>
</dbReference>
<keyword evidence="1" id="KW-0408">Iron</keyword>
<name>A0A2H4VCL6_9EURY</name>
<dbReference type="PROSITE" id="PS51379">
    <property type="entry name" value="4FE4S_FER_2"/>
    <property type="match status" value="1"/>
</dbReference>
<dbReference type="SUPFAM" id="SSF54862">
    <property type="entry name" value="4Fe-4S ferredoxins"/>
    <property type="match status" value="1"/>
</dbReference>
<accession>A0A2H4VCL6</accession>
<gene>
    <name evidence="4" type="ORF">BK007_07420</name>
</gene>
<dbReference type="Proteomes" id="UP000232806">
    <property type="component" value="Chromosome"/>
</dbReference>
<dbReference type="PROSITE" id="PS00198">
    <property type="entry name" value="4FE4S_FER_1"/>
    <property type="match status" value="1"/>
</dbReference>
<dbReference type="InterPro" id="IPR017896">
    <property type="entry name" value="4Fe4S_Fe-S-bd"/>
</dbReference>
<dbReference type="Pfam" id="PF04422">
    <property type="entry name" value="FrhB_FdhB_N"/>
    <property type="match status" value="1"/>
</dbReference>
<feature type="domain" description="4Fe-4S ferredoxin-type" evidence="3">
    <location>
        <begin position="212"/>
        <end position="241"/>
    </location>
</feature>
<dbReference type="Pfam" id="PF00037">
    <property type="entry name" value="Fer4"/>
    <property type="match status" value="1"/>
</dbReference>
<reference evidence="4 5" key="1">
    <citation type="submission" date="2016-10" db="EMBL/GenBank/DDBJ databases">
        <title>Comparative genomics between deep and shallow subseafloor isolates.</title>
        <authorList>
            <person name="Ishii S."/>
            <person name="Miller J.R."/>
            <person name="Sutton G."/>
            <person name="Suzuki S."/>
            <person name="Methe B."/>
            <person name="Inagaki F."/>
            <person name="Imachi H."/>
        </authorList>
    </citation>
    <scope>NUCLEOTIDE SEQUENCE [LARGE SCALE GENOMIC DNA]</scope>
    <source>
        <strain evidence="4 5">MO-MB1</strain>
    </source>
</reference>
<evidence type="ECO:0000256" key="1">
    <source>
        <dbReference type="ARBA" id="ARBA00023004"/>
    </source>
</evidence>
<dbReference type="InterPro" id="IPR007516">
    <property type="entry name" value="Co_F420_Hydgase/DH_bsu_N"/>
</dbReference>
<dbReference type="GO" id="GO:0052592">
    <property type="term" value="F:oxidoreductase activity, acting on CH or CH2 groups, with an iron-sulfur protein as acceptor"/>
    <property type="evidence" value="ECO:0007669"/>
    <property type="project" value="TreeGrafter"/>
</dbReference>
<dbReference type="EMBL" id="CP017766">
    <property type="protein sequence ID" value="AUB55845.1"/>
    <property type="molecule type" value="Genomic_DNA"/>
</dbReference>
<dbReference type="InterPro" id="IPR017900">
    <property type="entry name" value="4Fe4S_Fe_S_CS"/>
</dbReference>
<dbReference type="Gene3D" id="3.30.70.20">
    <property type="match status" value="1"/>
</dbReference>
<keyword evidence="2" id="KW-0411">Iron-sulfur</keyword>
<protein>
    <submittedName>
        <fullName evidence="4">Hydrogenase</fullName>
    </submittedName>
</protein>
<dbReference type="RefSeq" id="WP_100905823.1">
    <property type="nucleotide sequence ID" value="NZ_CP017766.1"/>
</dbReference>
<dbReference type="PANTHER" id="PTHR31332:SF0">
    <property type="entry name" value="7-HYDROXYMETHYL CHLOROPHYLL A REDUCTASE, CHLOROPLASTIC"/>
    <property type="match status" value="1"/>
</dbReference>
<organism evidence="4 5">
    <name type="scientific">Methanobacterium subterraneum</name>
    <dbReference type="NCBI Taxonomy" id="59277"/>
    <lineage>
        <taxon>Archaea</taxon>
        <taxon>Methanobacteriati</taxon>
        <taxon>Methanobacteriota</taxon>
        <taxon>Methanomada group</taxon>
        <taxon>Methanobacteria</taxon>
        <taxon>Methanobacteriales</taxon>
        <taxon>Methanobacteriaceae</taxon>
        <taxon>Methanobacterium</taxon>
    </lineage>
</organism>
<evidence type="ECO:0000313" key="5">
    <source>
        <dbReference type="Proteomes" id="UP000232806"/>
    </source>
</evidence>
<dbReference type="PANTHER" id="PTHR31332">
    <property type="entry name" value="7-HYDROXYMETHYL CHLOROPHYLL A REDUCTASE, CHLOROPLASTIC"/>
    <property type="match status" value="1"/>
</dbReference>
<dbReference type="InterPro" id="IPR007525">
    <property type="entry name" value="FrhB_FdhB_C"/>
</dbReference>
<dbReference type="GO" id="GO:0051536">
    <property type="term" value="F:iron-sulfur cluster binding"/>
    <property type="evidence" value="ECO:0007669"/>
    <property type="project" value="UniProtKB-KW"/>
</dbReference>
<keyword evidence="2" id="KW-0479">Metal-binding</keyword>
<dbReference type="OrthoDB" id="15347at2157"/>
<dbReference type="GeneID" id="35121414"/>
<dbReference type="AlphaFoldDB" id="A0A2H4VCL6"/>
<evidence type="ECO:0000256" key="2">
    <source>
        <dbReference type="ARBA" id="ARBA00023014"/>
    </source>
</evidence>